<dbReference type="SUPFAM" id="SSF57756">
    <property type="entry name" value="Retrovirus zinc finger-like domains"/>
    <property type="match status" value="1"/>
</dbReference>
<evidence type="ECO:0000259" key="4">
    <source>
        <dbReference type="PROSITE" id="PS50804"/>
    </source>
</evidence>
<evidence type="ECO:0000256" key="1">
    <source>
        <dbReference type="PROSITE-ProRule" id="PRU00047"/>
    </source>
</evidence>
<dbReference type="GO" id="GO:0008270">
    <property type="term" value="F:zinc ion binding"/>
    <property type="evidence" value="ECO:0007669"/>
    <property type="project" value="UniProtKB-KW"/>
</dbReference>
<feature type="compositionally biased region" description="Basic and acidic residues" evidence="2">
    <location>
        <begin position="114"/>
        <end position="124"/>
    </location>
</feature>
<dbReference type="Gene3D" id="1.10.4020.10">
    <property type="entry name" value="DNA breaking-rejoining enzymes"/>
    <property type="match status" value="1"/>
</dbReference>
<dbReference type="SMART" id="SM00343">
    <property type="entry name" value="ZnF_C2HC"/>
    <property type="match status" value="1"/>
</dbReference>
<evidence type="ECO:0000256" key="2">
    <source>
        <dbReference type="SAM" id="MobiDB-lite"/>
    </source>
</evidence>
<accession>A0A8T1T274</accession>
<evidence type="ECO:0000313" key="5">
    <source>
        <dbReference type="EMBL" id="KAG6935592.1"/>
    </source>
</evidence>
<dbReference type="PANTHER" id="PTHR46888:SF1">
    <property type="entry name" value="RIBONUCLEASE H"/>
    <property type="match status" value="1"/>
</dbReference>
<dbReference type="Proteomes" id="UP000765507">
    <property type="component" value="Unassembled WGS sequence"/>
</dbReference>
<sequence length="256" mass="28427">ETVKAAILDQMGVSPETYRQRLRREKYPPGARPRAVAQKVRDLCWRWLEPERRTSCQLAEAVALEQFLWILPTGGKEWVQRHRLKTLAEATSLVEDFMAVEPEERVGLKTRTSGRGDRPPEGVVHKTSGGGPHLPSRQTGSPSNPKTRGPLGARLPRDREGPAGDPSLPQGTLSTEGNHDRCYQCGQRGHFRRECPYMDCNYGEVLTADRRARKDGPSKMVIPVRVEGTPTLALVDSGCSQTVVRSGLVEDSLPTR</sequence>
<protein>
    <submittedName>
        <fullName evidence="5">Zinc finger and SCAN domain containing 29</fullName>
    </submittedName>
</protein>
<dbReference type="EMBL" id="JAHGAV010000043">
    <property type="protein sequence ID" value="KAG6935592.1"/>
    <property type="molecule type" value="Genomic_DNA"/>
</dbReference>
<gene>
    <name evidence="5" type="ORF">G0U57_014800</name>
</gene>
<evidence type="ECO:0000259" key="3">
    <source>
        <dbReference type="PROSITE" id="PS50158"/>
    </source>
</evidence>
<dbReference type="OrthoDB" id="9427073at2759"/>
<dbReference type="PANTHER" id="PTHR46888">
    <property type="entry name" value="ZINC KNUCKLE DOMAINCONTAINING PROTEIN-RELATED"/>
    <property type="match status" value="1"/>
</dbReference>
<dbReference type="InterPro" id="IPR003309">
    <property type="entry name" value="SCAN_dom"/>
</dbReference>
<comment type="caution">
    <text evidence="5">The sequence shown here is derived from an EMBL/GenBank/DDBJ whole genome shotgun (WGS) entry which is preliminary data.</text>
</comment>
<dbReference type="Gene3D" id="4.10.60.10">
    <property type="entry name" value="Zinc finger, CCHC-type"/>
    <property type="match status" value="1"/>
</dbReference>
<feature type="compositionally biased region" description="Polar residues" evidence="2">
    <location>
        <begin position="136"/>
        <end position="146"/>
    </location>
</feature>
<reference evidence="5 6" key="1">
    <citation type="journal article" date="2020" name="G3 (Bethesda)">
        <title>Draft Genome of the Common Snapping Turtle, Chelydra serpentina, a Model for Phenotypic Plasticity in Reptiles.</title>
        <authorList>
            <person name="Das D."/>
            <person name="Singh S.K."/>
            <person name="Bierstedt J."/>
            <person name="Erickson A."/>
            <person name="Galli G.L.J."/>
            <person name="Crossley D.A. 2nd"/>
            <person name="Rhen T."/>
        </authorList>
    </citation>
    <scope>NUCLEOTIDE SEQUENCE [LARGE SCALE GENOMIC DNA]</scope>
    <source>
        <strain evidence="5">KW</strain>
    </source>
</reference>
<dbReference type="Pfam" id="PF00098">
    <property type="entry name" value="zf-CCHC"/>
    <property type="match status" value="1"/>
</dbReference>
<dbReference type="PROSITE" id="PS50158">
    <property type="entry name" value="ZF_CCHC"/>
    <property type="match status" value="1"/>
</dbReference>
<dbReference type="Pfam" id="PF02023">
    <property type="entry name" value="SCAN"/>
    <property type="match status" value="1"/>
</dbReference>
<dbReference type="InterPro" id="IPR038269">
    <property type="entry name" value="SCAN_sf"/>
</dbReference>
<dbReference type="PROSITE" id="PS50804">
    <property type="entry name" value="SCAN_BOX"/>
    <property type="match status" value="1"/>
</dbReference>
<dbReference type="SUPFAM" id="SSF47353">
    <property type="entry name" value="Retrovirus capsid dimerization domain-like"/>
    <property type="match status" value="1"/>
</dbReference>
<feature type="region of interest" description="Disordered" evidence="2">
    <location>
        <begin position="105"/>
        <end position="179"/>
    </location>
</feature>
<feature type="non-terminal residue" evidence="5">
    <location>
        <position position="256"/>
    </location>
</feature>
<keyword evidence="1" id="KW-0479">Metal-binding</keyword>
<keyword evidence="1" id="KW-0863">Zinc-finger</keyword>
<proteinExistence type="predicted"/>
<keyword evidence="1" id="KW-0862">Zinc</keyword>
<feature type="non-terminal residue" evidence="5">
    <location>
        <position position="1"/>
    </location>
</feature>
<dbReference type="GO" id="GO:0003676">
    <property type="term" value="F:nucleic acid binding"/>
    <property type="evidence" value="ECO:0007669"/>
    <property type="project" value="InterPro"/>
</dbReference>
<dbReference type="InterPro" id="IPR001878">
    <property type="entry name" value="Znf_CCHC"/>
</dbReference>
<keyword evidence="6" id="KW-1185">Reference proteome</keyword>
<dbReference type="InterPro" id="IPR036875">
    <property type="entry name" value="Znf_CCHC_sf"/>
</dbReference>
<feature type="domain" description="SCAN box" evidence="4">
    <location>
        <begin position="19"/>
        <end position="97"/>
    </location>
</feature>
<name>A0A8T1T274_CHESE</name>
<dbReference type="SMART" id="SM00431">
    <property type="entry name" value="SCAN"/>
    <property type="match status" value="1"/>
</dbReference>
<organism evidence="5 6">
    <name type="scientific">Chelydra serpentina</name>
    <name type="common">Snapping turtle</name>
    <name type="synonym">Testudo serpentina</name>
    <dbReference type="NCBI Taxonomy" id="8475"/>
    <lineage>
        <taxon>Eukaryota</taxon>
        <taxon>Metazoa</taxon>
        <taxon>Chordata</taxon>
        <taxon>Craniata</taxon>
        <taxon>Vertebrata</taxon>
        <taxon>Euteleostomi</taxon>
        <taxon>Archelosauria</taxon>
        <taxon>Testudinata</taxon>
        <taxon>Testudines</taxon>
        <taxon>Cryptodira</taxon>
        <taxon>Durocryptodira</taxon>
        <taxon>Americhelydia</taxon>
        <taxon>Chelydroidea</taxon>
        <taxon>Chelydridae</taxon>
        <taxon>Chelydra</taxon>
    </lineage>
</organism>
<feature type="domain" description="CCHC-type" evidence="3">
    <location>
        <begin position="181"/>
        <end position="196"/>
    </location>
</feature>
<evidence type="ECO:0000313" key="6">
    <source>
        <dbReference type="Proteomes" id="UP000765507"/>
    </source>
</evidence>
<dbReference type="AlphaFoldDB" id="A0A8T1T274"/>